<evidence type="ECO:0000313" key="7">
    <source>
        <dbReference type="EMBL" id="SUO98311.1"/>
    </source>
</evidence>
<feature type="transmembrane region" description="Helical" evidence="6">
    <location>
        <begin position="56"/>
        <end position="79"/>
    </location>
</feature>
<gene>
    <name evidence="7" type="primary">ampG</name>
    <name evidence="7" type="ORF">NCTC10717_02053</name>
</gene>
<feature type="transmembrane region" description="Helical" evidence="6">
    <location>
        <begin position="413"/>
        <end position="436"/>
    </location>
</feature>
<evidence type="ECO:0000256" key="4">
    <source>
        <dbReference type="ARBA" id="ARBA00022989"/>
    </source>
</evidence>
<dbReference type="GO" id="GO:0016020">
    <property type="term" value="C:membrane"/>
    <property type="evidence" value="ECO:0007669"/>
    <property type="project" value="UniProtKB-SubCell"/>
</dbReference>
<protein>
    <submittedName>
        <fullName evidence="7">Muropeptide transporter</fullName>
    </submittedName>
</protein>
<dbReference type="InterPro" id="IPR004752">
    <property type="entry name" value="AmpG_permease/AT-1"/>
</dbReference>
<dbReference type="NCBIfam" id="TIGR00901">
    <property type="entry name" value="2A0125"/>
    <property type="match status" value="1"/>
</dbReference>
<feature type="transmembrane region" description="Helical" evidence="6">
    <location>
        <begin position="155"/>
        <end position="177"/>
    </location>
</feature>
<feature type="transmembrane region" description="Helical" evidence="6">
    <location>
        <begin position="268"/>
        <end position="291"/>
    </location>
</feature>
<evidence type="ECO:0000256" key="3">
    <source>
        <dbReference type="ARBA" id="ARBA00022692"/>
    </source>
</evidence>
<feature type="transmembrane region" description="Helical" evidence="6">
    <location>
        <begin position="361"/>
        <end position="379"/>
    </location>
</feature>
<feature type="transmembrane region" description="Helical" evidence="6">
    <location>
        <begin position="320"/>
        <end position="341"/>
    </location>
</feature>
<dbReference type="SUPFAM" id="SSF103473">
    <property type="entry name" value="MFS general substrate transporter"/>
    <property type="match status" value="1"/>
</dbReference>
<feature type="transmembrane region" description="Helical" evidence="6">
    <location>
        <begin position="116"/>
        <end position="134"/>
    </location>
</feature>
<keyword evidence="2" id="KW-0813">Transport</keyword>
<evidence type="ECO:0000256" key="2">
    <source>
        <dbReference type="ARBA" id="ARBA00022448"/>
    </source>
</evidence>
<evidence type="ECO:0000256" key="6">
    <source>
        <dbReference type="SAM" id="Phobius"/>
    </source>
</evidence>
<keyword evidence="5 6" id="KW-0472">Membrane</keyword>
<dbReference type="InterPro" id="IPR011701">
    <property type="entry name" value="MFS"/>
</dbReference>
<feature type="transmembrane region" description="Helical" evidence="6">
    <location>
        <begin position="476"/>
        <end position="497"/>
    </location>
</feature>
<sequence length="508" mass="55488">MTSISRYLQATRIYTDSRALILFAFGIAAGLPNVLIFSTLTLWLGEAGIKRETITLFSWASLAYSFKFIWAPLLDSLQLPLLSPRLGKRRAWLLFSQIGVVATLCLMALTNPQTPQALFIMAAAAVLVGFFSATQDIAIDAYRIEIAEGNIQLQAVTSAMYVAGYRVGMLIAGAGALYLAEYLGSSTKAYHYQAWQYTYLCMALTMAIALLITLLSPTPTTDNNAAAHISTGNNLRLFALFLLSIAAFILAFRLSGVVFTFGGSPLIAFIRELLCFATAIAAATAAAYIAIRAGLIAKNIAAQAWLMPISDFFERYGKSALWLLLLIGFYRISDIVAGAIANTFYQESGFSKSEIAKVSKVFGLFMTLFGGFLGGLLSQRIALMRLMLLGGLLASLTNLLFAALHYYPQMSMLYLTISFDNFAMGLSNTVFVAFLSALTSIRFTATQYAIFSSFMTLFPKILGGYSGAMVHNMGGYPAFFCFTAALGLPVLWLIHFIGRRMEFTHQQP</sequence>
<dbReference type="RefSeq" id="WP_115219155.1">
    <property type="nucleotide sequence ID" value="NZ_UHIA01000004.1"/>
</dbReference>
<dbReference type="Proteomes" id="UP000254575">
    <property type="component" value="Unassembled WGS sequence"/>
</dbReference>
<evidence type="ECO:0000256" key="1">
    <source>
        <dbReference type="ARBA" id="ARBA00004141"/>
    </source>
</evidence>
<organism evidence="7 8">
    <name type="scientific">Suttonella indologenes</name>
    <dbReference type="NCBI Taxonomy" id="13276"/>
    <lineage>
        <taxon>Bacteria</taxon>
        <taxon>Pseudomonadati</taxon>
        <taxon>Pseudomonadota</taxon>
        <taxon>Gammaproteobacteria</taxon>
        <taxon>Cardiobacteriales</taxon>
        <taxon>Cardiobacteriaceae</taxon>
        <taxon>Suttonella</taxon>
    </lineage>
</organism>
<feature type="transmembrane region" description="Helical" evidence="6">
    <location>
        <begin position="237"/>
        <end position="262"/>
    </location>
</feature>
<accession>A0A380N323</accession>
<dbReference type="InterPro" id="IPR036259">
    <property type="entry name" value="MFS_trans_sf"/>
</dbReference>
<keyword evidence="4 6" id="KW-1133">Transmembrane helix</keyword>
<dbReference type="OrthoDB" id="9787815at2"/>
<dbReference type="GO" id="GO:0022857">
    <property type="term" value="F:transmembrane transporter activity"/>
    <property type="evidence" value="ECO:0007669"/>
    <property type="project" value="InterPro"/>
</dbReference>
<reference evidence="7 8" key="1">
    <citation type="submission" date="2018-06" db="EMBL/GenBank/DDBJ databases">
        <authorList>
            <consortium name="Pathogen Informatics"/>
            <person name="Doyle S."/>
        </authorList>
    </citation>
    <scope>NUCLEOTIDE SEQUENCE [LARGE SCALE GENOMIC DNA]</scope>
    <source>
        <strain evidence="7 8">NCTC10717</strain>
    </source>
</reference>
<feature type="transmembrane region" description="Helical" evidence="6">
    <location>
        <begin position="386"/>
        <end position="407"/>
    </location>
</feature>
<dbReference type="Gene3D" id="1.20.1250.20">
    <property type="entry name" value="MFS general substrate transporter like domains"/>
    <property type="match status" value="2"/>
</dbReference>
<name>A0A380N323_9GAMM</name>
<proteinExistence type="predicted"/>
<comment type="subcellular location">
    <subcellularLocation>
        <location evidence="1">Membrane</location>
        <topology evidence="1">Multi-pass membrane protein</topology>
    </subcellularLocation>
</comment>
<dbReference type="PANTHER" id="PTHR12778:SF10">
    <property type="entry name" value="MAJOR FACILITATOR SUPERFAMILY DOMAIN-CONTAINING PROTEIN 3"/>
    <property type="match status" value="1"/>
</dbReference>
<feature type="transmembrane region" description="Helical" evidence="6">
    <location>
        <begin position="91"/>
        <end position="110"/>
    </location>
</feature>
<feature type="transmembrane region" description="Helical" evidence="6">
    <location>
        <begin position="448"/>
        <end position="470"/>
    </location>
</feature>
<dbReference type="EMBL" id="UHIA01000004">
    <property type="protein sequence ID" value="SUO98311.1"/>
    <property type="molecule type" value="Genomic_DNA"/>
</dbReference>
<evidence type="ECO:0000313" key="8">
    <source>
        <dbReference type="Proteomes" id="UP000254575"/>
    </source>
</evidence>
<keyword evidence="8" id="KW-1185">Reference proteome</keyword>
<dbReference type="Pfam" id="PF07690">
    <property type="entry name" value="MFS_1"/>
    <property type="match status" value="1"/>
</dbReference>
<keyword evidence="3 6" id="KW-0812">Transmembrane</keyword>
<dbReference type="PANTHER" id="PTHR12778">
    <property type="entry name" value="SOLUTE CARRIER FAMILY 33 ACETYL-COA TRANSPORTER -RELATED"/>
    <property type="match status" value="1"/>
</dbReference>
<feature type="transmembrane region" description="Helical" evidence="6">
    <location>
        <begin position="197"/>
        <end position="216"/>
    </location>
</feature>
<feature type="transmembrane region" description="Helical" evidence="6">
    <location>
        <begin position="20"/>
        <end position="44"/>
    </location>
</feature>
<evidence type="ECO:0000256" key="5">
    <source>
        <dbReference type="ARBA" id="ARBA00023136"/>
    </source>
</evidence>
<dbReference type="AlphaFoldDB" id="A0A380N323"/>